<keyword evidence="1" id="KW-0812">Transmembrane</keyword>
<evidence type="ECO:0008006" key="4">
    <source>
        <dbReference type="Google" id="ProtNLM"/>
    </source>
</evidence>
<feature type="transmembrane region" description="Helical" evidence="1">
    <location>
        <begin position="196"/>
        <end position="223"/>
    </location>
</feature>
<evidence type="ECO:0000256" key="1">
    <source>
        <dbReference type="SAM" id="Phobius"/>
    </source>
</evidence>
<feature type="transmembrane region" description="Helical" evidence="1">
    <location>
        <begin position="169"/>
        <end position="189"/>
    </location>
</feature>
<name>A0A2T4DSJ1_9BACT</name>
<gene>
    <name evidence="2" type="ORF">C9994_05715</name>
</gene>
<feature type="transmembrane region" description="Helical" evidence="1">
    <location>
        <begin position="64"/>
        <end position="83"/>
    </location>
</feature>
<feature type="transmembrane region" description="Helical" evidence="1">
    <location>
        <begin position="339"/>
        <end position="356"/>
    </location>
</feature>
<feature type="transmembrane region" description="Helical" evidence="1">
    <location>
        <begin position="7"/>
        <end position="28"/>
    </location>
</feature>
<keyword evidence="1" id="KW-0472">Membrane</keyword>
<accession>A0A2T4DSJ1</accession>
<dbReference type="EMBL" id="PYVU01000035">
    <property type="protein sequence ID" value="PTB96811.1"/>
    <property type="molecule type" value="Genomic_DNA"/>
</dbReference>
<feature type="transmembrane region" description="Helical" evidence="1">
    <location>
        <begin position="235"/>
        <end position="253"/>
    </location>
</feature>
<feature type="transmembrane region" description="Helical" evidence="1">
    <location>
        <begin position="34"/>
        <end position="52"/>
    </location>
</feature>
<reference evidence="2 3" key="1">
    <citation type="submission" date="2018-03" db="EMBL/GenBank/DDBJ databases">
        <title>Cross-interface Injection: A General Nanoliter Liquid Handling Method Applied to Single Cells Genome Amplification Automated Nanoliter Liquid Handling Applied to Single Cell Multiple Displacement Amplification.</title>
        <authorList>
            <person name="Yun J."/>
            <person name="Xu P."/>
            <person name="Xu J."/>
            <person name="Dai X."/>
            <person name="Wang Y."/>
            <person name="Zheng X."/>
            <person name="Cao C."/>
            <person name="Yi Q."/>
            <person name="Zhu Y."/>
            <person name="Wang L."/>
            <person name="Dong Z."/>
            <person name="Huang Y."/>
            <person name="Huang L."/>
            <person name="Du W."/>
        </authorList>
    </citation>
    <scope>NUCLEOTIDE SEQUENCE [LARGE SCALE GENOMIC DNA]</scope>
    <source>
        <strain evidence="2 3">Z-D1-2</strain>
    </source>
</reference>
<sequence>MRFSVNKFLFSFLIIVFIELMLGGGGRILELGNLTLRMYLFFIGLIVALLYLQYKRKIDKEVVFFVIASIVFLIYPIILGLINGASLNLIFLDIKPLIFTFFVLIAHVSINNTKQIEVIGNVIRIVTLLMAIVYLSILYLLLSGKINFISFYKFVTPYNEFFFRGSQGFFTYKGFIYMGVGLFFWLFSYPNLKKNIAILIIIVAIIFTGTRGFLVALAIIFFISIVLPKIAKGNLLYLIFTILPLFLAVWFLGSTELGDKIQSDSVRITQFFEVLERINFFTLFFGHGFGIGVPIREMHMEIAYLEIFHKQGLIGLAYYSILFTFIYLKYRKITIYKKLVRPFFLSAIYVAILSFTNPYINNPIGLSMVLITFVVINKVHNIEKEKNISLLSKL</sequence>
<protein>
    <recommendedName>
        <fullName evidence="4">O-antigen ligase domain-containing protein</fullName>
    </recommendedName>
</protein>
<keyword evidence="1" id="KW-1133">Transmembrane helix</keyword>
<feature type="transmembrane region" description="Helical" evidence="1">
    <location>
        <begin position="307"/>
        <end position="327"/>
    </location>
</feature>
<feature type="transmembrane region" description="Helical" evidence="1">
    <location>
        <begin position="122"/>
        <end position="142"/>
    </location>
</feature>
<proteinExistence type="predicted"/>
<dbReference type="AlphaFoldDB" id="A0A2T4DSJ1"/>
<dbReference type="Proteomes" id="UP000240608">
    <property type="component" value="Unassembled WGS sequence"/>
</dbReference>
<feature type="transmembrane region" description="Helical" evidence="1">
    <location>
        <begin position="89"/>
        <end position="110"/>
    </location>
</feature>
<feature type="transmembrane region" description="Helical" evidence="1">
    <location>
        <begin position="274"/>
        <end position="295"/>
    </location>
</feature>
<comment type="caution">
    <text evidence="2">The sequence shown here is derived from an EMBL/GenBank/DDBJ whole genome shotgun (WGS) entry which is preliminary data.</text>
</comment>
<evidence type="ECO:0000313" key="3">
    <source>
        <dbReference type="Proteomes" id="UP000240608"/>
    </source>
</evidence>
<organism evidence="2 3">
    <name type="scientific">Marivirga lumbricoides</name>
    <dbReference type="NCBI Taxonomy" id="1046115"/>
    <lineage>
        <taxon>Bacteria</taxon>
        <taxon>Pseudomonadati</taxon>
        <taxon>Bacteroidota</taxon>
        <taxon>Cytophagia</taxon>
        <taxon>Cytophagales</taxon>
        <taxon>Marivirgaceae</taxon>
        <taxon>Marivirga</taxon>
    </lineage>
</organism>
<evidence type="ECO:0000313" key="2">
    <source>
        <dbReference type="EMBL" id="PTB96811.1"/>
    </source>
</evidence>